<evidence type="ECO:0000313" key="4">
    <source>
        <dbReference type="EMBL" id="EDP48234.1"/>
    </source>
</evidence>
<dbReference type="PANTHER" id="PTHR38110">
    <property type="entry name" value="CHROMOSOME 23, WHOLE GENOME SHOTGUN SEQUENCE"/>
    <property type="match status" value="1"/>
</dbReference>
<dbReference type="InterPro" id="IPR052389">
    <property type="entry name" value="Sec_Metab_Biosynth-Assoc"/>
</dbReference>
<feature type="domain" description="Acyl-CoA thioesterase-like C-terminal" evidence="3">
    <location>
        <begin position="207"/>
        <end position="364"/>
    </location>
</feature>
<dbReference type="InterPro" id="IPR042171">
    <property type="entry name" value="Acyl-CoA_hotdog"/>
</dbReference>
<dbReference type="Pfam" id="PF20789">
    <property type="entry name" value="4HBT_3C"/>
    <property type="match status" value="1"/>
</dbReference>
<evidence type="ECO:0000259" key="2">
    <source>
        <dbReference type="Pfam" id="PF13622"/>
    </source>
</evidence>
<sequence>MAVPAANQAFEEAIKVTPVNSHRYSAVLRDEWCIGTGTSPTICSVAIRNHCELIWHRIVPNGGYTTAVLYRLAITHFAHTHPRRYDATATPISMQLAFLRRTAVGPAVLEVQDTKLGARTSTIHVALLQPSEKGKKKGAQTGSSASSEDGGNLEVKVAGYITVSPATAEVGVSAPSSWTLLPEAIRGSGPQGRVNLAALRETGRDGQWVRLVAPFPKFRRASQQVELYGPDPALGKTPVVDQWARFRPGGNTEARWTNEAVAFLVDMFPMALDGFDSMGKVTKEGGTTDDAAETESAKGKLAKYWYPTVTLNIDFKKRLPASGVEWLYSRVQTKSVRNGRTDLDVIVLDEQGDVVALSTQVGLVVDASRNIGQRKSKI</sequence>
<dbReference type="PhylomeDB" id="B0YCA3"/>
<dbReference type="InterPro" id="IPR029069">
    <property type="entry name" value="HotDog_dom_sf"/>
</dbReference>
<dbReference type="OrthoDB" id="2532955at2759"/>
<evidence type="ECO:0000313" key="5">
    <source>
        <dbReference type="Proteomes" id="UP000001699"/>
    </source>
</evidence>
<feature type="compositionally biased region" description="Polar residues" evidence="1">
    <location>
        <begin position="140"/>
        <end position="149"/>
    </location>
</feature>
<protein>
    <recommendedName>
        <fullName evidence="6">Thioesterase family protein</fullName>
    </recommendedName>
</protein>
<dbReference type="Proteomes" id="UP000001699">
    <property type="component" value="Unassembled WGS sequence"/>
</dbReference>
<dbReference type="SUPFAM" id="SSF54637">
    <property type="entry name" value="Thioesterase/thiol ester dehydrase-isomerase"/>
    <property type="match status" value="1"/>
</dbReference>
<dbReference type="EMBL" id="DS499601">
    <property type="protein sequence ID" value="EDP48234.1"/>
    <property type="molecule type" value="Genomic_DNA"/>
</dbReference>
<dbReference type="AlphaFoldDB" id="B0YCA3"/>
<dbReference type="Gene3D" id="2.40.160.210">
    <property type="entry name" value="Acyl-CoA thioesterase, double hotdog domain"/>
    <property type="match status" value="1"/>
</dbReference>
<dbReference type="InterPro" id="IPR049449">
    <property type="entry name" value="TesB_ACOT8-like_N"/>
</dbReference>
<keyword evidence="5" id="KW-1185">Reference proteome</keyword>
<dbReference type="InterPro" id="IPR049450">
    <property type="entry name" value="ACOT8-like_C"/>
</dbReference>
<gene>
    <name evidence="4" type="ORF">AFUB_089480</name>
</gene>
<evidence type="ECO:0000256" key="1">
    <source>
        <dbReference type="SAM" id="MobiDB-lite"/>
    </source>
</evidence>
<proteinExistence type="predicted"/>
<reference evidence="4 5" key="1">
    <citation type="journal article" date="2008" name="PLoS Genet.">
        <title>Genomic islands in the pathogenic filamentous fungus Aspergillus fumigatus.</title>
        <authorList>
            <person name="Fedorova N.D."/>
            <person name="Khaldi N."/>
            <person name="Joardar V.S."/>
            <person name="Maiti R."/>
            <person name="Amedeo P."/>
            <person name="Anderson M.J."/>
            <person name="Crabtree J."/>
            <person name="Silva J.C."/>
            <person name="Badger J.H."/>
            <person name="Albarraq A."/>
            <person name="Angiuoli S."/>
            <person name="Bussey H."/>
            <person name="Bowyer P."/>
            <person name="Cotty P.J."/>
            <person name="Dyer P.S."/>
            <person name="Egan A."/>
            <person name="Galens K."/>
            <person name="Fraser-Liggett C.M."/>
            <person name="Haas B.J."/>
            <person name="Inman J.M."/>
            <person name="Kent R."/>
            <person name="Lemieux S."/>
            <person name="Malavazi I."/>
            <person name="Orvis J."/>
            <person name="Roemer T."/>
            <person name="Ronning C.M."/>
            <person name="Sundaram J.P."/>
            <person name="Sutton G."/>
            <person name="Turner G."/>
            <person name="Venter J.C."/>
            <person name="White O.R."/>
            <person name="Whitty B.R."/>
            <person name="Youngman P."/>
            <person name="Wolfe K.H."/>
            <person name="Goldman G.H."/>
            <person name="Wortman J.R."/>
            <person name="Jiang B."/>
            <person name="Denning D.W."/>
            <person name="Nierman W.C."/>
        </authorList>
    </citation>
    <scope>NUCLEOTIDE SEQUENCE [LARGE SCALE GENOMIC DNA]</scope>
    <source>
        <strain evidence="5">CBS 144.89 / FGSC A1163 / CEA10</strain>
    </source>
</reference>
<evidence type="ECO:0008006" key="6">
    <source>
        <dbReference type="Google" id="ProtNLM"/>
    </source>
</evidence>
<feature type="region of interest" description="Disordered" evidence="1">
    <location>
        <begin position="129"/>
        <end position="150"/>
    </location>
</feature>
<name>B0YCA3_ASPFC</name>
<dbReference type="PANTHER" id="PTHR38110:SF3">
    <property type="entry name" value="THIOESTERASE-LIKE SUPERFAMILY-DOMAIN-CONTAINING PROTEIN"/>
    <property type="match status" value="1"/>
</dbReference>
<accession>B0YCA3</accession>
<evidence type="ECO:0000259" key="3">
    <source>
        <dbReference type="Pfam" id="PF20789"/>
    </source>
</evidence>
<dbReference type="Pfam" id="PF13622">
    <property type="entry name" value="4HBT_3"/>
    <property type="match status" value="1"/>
</dbReference>
<feature type="domain" description="Acyl-CoA thioesterase-like N-terminal HotDog" evidence="2">
    <location>
        <begin position="55"/>
        <end position="130"/>
    </location>
</feature>
<dbReference type="HOGENOM" id="CLU_050730_0_0_1"/>
<organism evidence="4 5">
    <name type="scientific">Aspergillus fumigatus (strain CBS 144.89 / FGSC A1163 / CEA10)</name>
    <name type="common">Neosartorya fumigata</name>
    <dbReference type="NCBI Taxonomy" id="451804"/>
    <lineage>
        <taxon>Eukaryota</taxon>
        <taxon>Fungi</taxon>
        <taxon>Dikarya</taxon>
        <taxon>Ascomycota</taxon>
        <taxon>Pezizomycotina</taxon>
        <taxon>Eurotiomycetes</taxon>
        <taxon>Eurotiomycetidae</taxon>
        <taxon>Eurotiales</taxon>
        <taxon>Aspergillaceae</taxon>
        <taxon>Aspergillus</taxon>
        <taxon>Aspergillus subgen. Fumigati</taxon>
    </lineage>
</organism>